<dbReference type="AlphaFoldDB" id="A0A7T5UQR2"/>
<evidence type="ECO:0000313" key="4">
    <source>
        <dbReference type="Proteomes" id="UP000595618"/>
    </source>
</evidence>
<dbReference type="InterPro" id="IPR020084">
    <property type="entry name" value="NUDIX_hydrolase_CS"/>
</dbReference>
<dbReference type="InterPro" id="IPR000086">
    <property type="entry name" value="NUDIX_hydrolase_dom"/>
</dbReference>
<dbReference type="InterPro" id="IPR015797">
    <property type="entry name" value="NUDIX_hydrolase-like_dom_sf"/>
</dbReference>
<dbReference type="PROSITE" id="PS51462">
    <property type="entry name" value="NUDIX"/>
    <property type="match status" value="1"/>
</dbReference>
<dbReference type="Gene3D" id="3.90.79.10">
    <property type="entry name" value="Nucleoside Triphosphate Pyrophosphohydrolase"/>
    <property type="match status" value="1"/>
</dbReference>
<evidence type="ECO:0000256" key="1">
    <source>
        <dbReference type="ARBA" id="ARBA00022801"/>
    </source>
</evidence>
<protein>
    <submittedName>
        <fullName evidence="3">NUDIX hydrolase</fullName>
    </submittedName>
</protein>
<dbReference type="PROSITE" id="PS00893">
    <property type="entry name" value="NUDIX_BOX"/>
    <property type="match status" value="1"/>
</dbReference>
<dbReference type="EMBL" id="CP066690">
    <property type="protein sequence ID" value="QQG45451.1"/>
    <property type="molecule type" value="Genomic_DNA"/>
</dbReference>
<evidence type="ECO:0000259" key="2">
    <source>
        <dbReference type="PROSITE" id="PS51462"/>
    </source>
</evidence>
<dbReference type="GO" id="GO:0016787">
    <property type="term" value="F:hydrolase activity"/>
    <property type="evidence" value="ECO:0007669"/>
    <property type="project" value="UniProtKB-KW"/>
</dbReference>
<accession>A0A7T5UQR2</accession>
<keyword evidence="1 3" id="KW-0378">Hydrolase</keyword>
<feature type="domain" description="Nudix hydrolase" evidence="2">
    <location>
        <begin position="45"/>
        <end position="176"/>
    </location>
</feature>
<sequence length="189" mass="21499">MLHRPVPIGELIYLVDPVFGKTLAKQRFRHPTTGEEYDYIFLHGTARWSSMVMPITEDGKVVIVYQFRHGANDYIYEFPGGNADGAESPIEVAARELTEETGFVAKKVLPLVPENIFIEPVSSMGRLYVYLAVGCQKVKEPTLDPYEFLEIQCFPLEKWFQMIRQGTIVDMKTVAITHLAEPLLKEVGY</sequence>
<name>A0A7T5UQR2_9BACT</name>
<reference evidence="3 4" key="1">
    <citation type="submission" date="2020-07" db="EMBL/GenBank/DDBJ databases">
        <title>Huge and variable diversity of episymbiotic CPR bacteria and DPANN archaea in groundwater ecosystems.</title>
        <authorList>
            <person name="He C.Y."/>
            <person name="Keren R."/>
            <person name="Whittaker M."/>
            <person name="Farag I.F."/>
            <person name="Doudna J."/>
            <person name="Cate J.H.D."/>
            <person name="Banfield J.F."/>
        </authorList>
    </citation>
    <scope>NUCLEOTIDE SEQUENCE [LARGE SCALE GENOMIC DNA]</scope>
    <source>
        <strain evidence="3">NC_groundwater_541_Ag_S-0.1um_46_50</strain>
    </source>
</reference>
<dbReference type="Proteomes" id="UP000595618">
    <property type="component" value="Chromosome"/>
</dbReference>
<gene>
    <name evidence="3" type="ORF">HYW89_00740</name>
</gene>
<proteinExistence type="predicted"/>
<organism evidence="3 4">
    <name type="scientific">Candidatus Sungiibacteriota bacterium</name>
    <dbReference type="NCBI Taxonomy" id="2750080"/>
    <lineage>
        <taxon>Bacteria</taxon>
        <taxon>Candidatus Sungiibacteriota</taxon>
    </lineage>
</organism>
<dbReference type="Pfam" id="PF00293">
    <property type="entry name" value="NUDIX"/>
    <property type="match status" value="1"/>
</dbReference>
<evidence type="ECO:0000313" key="3">
    <source>
        <dbReference type="EMBL" id="QQG45451.1"/>
    </source>
</evidence>
<dbReference type="SUPFAM" id="SSF55811">
    <property type="entry name" value="Nudix"/>
    <property type="match status" value="1"/>
</dbReference>
<dbReference type="CDD" id="cd03424">
    <property type="entry name" value="NUDIX_ADPRase_Nudt5_UGPPase_Nudt14"/>
    <property type="match status" value="1"/>
</dbReference>